<dbReference type="InterPro" id="IPR002933">
    <property type="entry name" value="Peptidase_M20"/>
</dbReference>
<dbReference type="GO" id="GO:0008233">
    <property type="term" value="F:peptidase activity"/>
    <property type="evidence" value="ECO:0007669"/>
    <property type="project" value="UniProtKB-KW"/>
</dbReference>
<dbReference type="PRINTS" id="PR00320">
    <property type="entry name" value="GPROTEINBRPT"/>
</dbReference>
<evidence type="ECO:0000259" key="9">
    <source>
        <dbReference type="PROSITE" id="PS50902"/>
    </source>
</evidence>
<dbReference type="NCBIfam" id="NF002999">
    <property type="entry name" value="PRK03767.1"/>
    <property type="match status" value="1"/>
</dbReference>
<accession>A0A9Q5HSA9</accession>
<evidence type="ECO:0000256" key="3">
    <source>
        <dbReference type="ARBA" id="ARBA00022574"/>
    </source>
</evidence>
<dbReference type="InterPro" id="IPR005025">
    <property type="entry name" value="FMN_Rdtase-like_dom"/>
</dbReference>
<evidence type="ECO:0000313" key="11">
    <source>
        <dbReference type="Proteomes" id="UP000757232"/>
    </source>
</evidence>
<dbReference type="EMBL" id="LNZH02000212">
    <property type="protein sequence ID" value="OCB84944.1"/>
    <property type="molecule type" value="Genomic_DNA"/>
</dbReference>
<dbReference type="PROSITE" id="PS50294">
    <property type="entry name" value="WD_REPEATS_REGION"/>
    <property type="match status" value="1"/>
</dbReference>
<evidence type="ECO:0000256" key="6">
    <source>
        <dbReference type="ARBA" id="ARBA00022737"/>
    </source>
</evidence>
<dbReference type="InterPro" id="IPR010089">
    <property type="entry name" value="Flavoprotein_WrbA-like"/>
</dbReference>
<dbReference type="InterPro" id="IPR008254">
    <property type="entry name" value="Flavodoxin/NO_synth"/>
</dbReference>
<comment type="similarity">
    <text evidence="2">Belongs to the WrbA family.</text>
</comment>
<dbReference type="Pfam" id="PF03358">
    <property type="entry name" value="FMN_red"/>
    <property type="match status" value="1"/>
</dbReference>
<dbReference type="Pfam" id="PF01546">
    <property type="entry name" value="Peptidase_M20"/>
    <property type="match status" value="1"/>
</dbReference>
<keyword evidence="5" id="KW-0479">Metal-binding</keyword>
<keyword evidence="3 8" id="KW-0853">WD repeat</keyword>
<feature type="domain" description="Flavodoxin-like" evidence="9">
    <location>
        <begin position="847"/>
        <end position="1035"/>
    </location>
</feature>
<dbReference type="PANTHER" id="PTHR43270:SF8">
    <property type="entry name" value="DI- AND TRIPEPTIDASE DUG2-RELATED"/>
    <property type="match status" value="1"/>
</dbReference>
<name>A0A9Q5HSA9_SANBA</name>
<evidence type="ECO:0000256" key="1">
    <source>
        <dbReference type="ARBA" id="ARBA00006247"/>
    </source>
</evidence>
<dbReference type="GO" id="GO:0046872">
    <property type="term" value="F:metal ion binding"/>
    <property type="evidence" value="ECO:0007669"/>
    <property type="project" value="UniProtKB-KW"/>
</dbReference>
<comment type="caution">
    <text evidence="10">The sequence shown here is derived from an EMBL/GenBank/DDBJ whole genome shotgun (WGS) entry which is preliminary data.</text>
</comment>
<evidence type="ECO:0000256" key="4">
    <source>
        <dbReference type="ARBA" id="ARBA00022670"/>
    </source>
</evidence>
<dbReference type="Proteomes" id="UP000757232">
    <property type="component" value="Unassembled WGS sequence"/>
</dbReference>
<comment type="similarity">
    <text evidence="1">Belongs to the peptidase M20A family.</text>
</comment>
<dbReference type="FunFam" id="3.40.50.360:FF:000001">
    <property type="entry name" value="NAD(P)H dehydrogenase (Quinone) FQR1-like"/>
    <property type="match status" value="1"/>
</dbReference>
<keyword evidence="4" id="KW-0645">Protease</keyword>
<evidence type="ECO:0000256" key="2">
    <source>
        <dbReference type="ARBA" id="ARBA00006961"/>
    </source>
</evidence>
<dbReference type="PROSITE" id="PS50902">
    <property type="entry name" value="FLAVODOXIN_LIKE"/>
    <property type="match status" value="1"/>
</dbReference>
<dbReference type="Gene3D" id="3.30.70.360">
    <property type="match status" value="1"/>
</dbReference>
<dbReference type="InterPro" id="IPR001680">
    <property type="entry name" value="WD40_rpt"/>
</dbReference>
<reference evidence="10" key="1">
    <citation type="submission" date="2016-06" db="EMBL/GenBank/DDBJ databases">
        <title>Draft Genome sequence of the fungus Inonotus baumii.</title>
        <authorList>
            <person name="Zhu H."/>
            <person name="Lin W."/>
        </authorList>
    </citation>
    <scope>NUCLEOTIDE SEQUENCE</scope>
    <source>
        <strain evidence="10">821</strain>
    </source>
</reference>
<dbReference type="NCBIfam" id="TIGR01755">
    <property type="entry name" value="flav_wrbA"/>
    <property type="match status" value="1"/>
</dbReference>
<evidence type="ECO:0000256" key="7">
    <source>
        <dbReference type="ARBA" id="ARBA00022801"/>
    </source>
</evidence>
<dbReference type="PANTHER" id="PTHR43270">
    <property type="entry name" value="BETA-ALA-HIS DIPEPTIDASE"/>
    <property type="match status" value="1"/>
</dbReference>
<dbReference type="SUPFAM" id="SSF53187">
    <property type="entry name" value="Zn-dependent exopeptidases"/>
    <property type="match status" value="1"/>
</dbReference>
<keyword evidence="7" id="KW-0378">Hydrolase</keyword>
<keyword evidence="6" id="KW-0677">Repeat</keyword>
<protein>
    <submittedName>
        <fullName evidence="10">Zn-dependent exopeptidase</fullName>
    </submittedName>
</protein>
<dbReference type="GO" id="GO:0006508">
    <property type="term" value="P:proteolysis"/>
    <property type="evidence" value="ECO:0007669"/>
    <property type="project" value="UniProtKB-KW"/>
</dbReference>
<dbReference type="Pfam" id="PF07687">
    <property type="entry name" value="M20_dimer"/>
    <property type="match status" value="1"/>
</dbReference>
<dbReference type="InterPro" id="IPR015943">
    <property type="entry name" value="WD40/YVTN_repeat-like_dom_sf"/>
</dbReference>
<organism evidence="10 11">
    <name type="scientific">Sanghuangporus baumii</name>
    <name type="common">Phellinus baumii</name>
    <dbReference type="NCBI Taxonomy" id="108892"/>
    <lineage>
        <taxon>Eukaryota</taxon>
        <taxon>Fungi</taxon>
        <taxon>Dikarya</taxon>
        <taxon>Basidiomycota</taxon>
        <taxon>Agaricomycotina</taxon>
        <taxon>Agaricomycetes</taxon>
        <taxon>Hymenochaetales</taxon>
        <taxon>Hymenochaetaceae</taxon>
        <taxon>Sanghuangporus</taxon>
    </lineage>
</organism>
<dbReference type="GO" id="GO:0010181">
    <property type="term" value="F:FMN binding"/>
    <property type="evidence" value="ECO:0007669"/>
    <property type="project" value="InterPro"/>
</dbReference>
<proteinExistence type="inferred from homology"/>
<dbReference type="Pfam" id="PF00400">
    <property type="entry name" value="WD40"/>
    <property type="match status" value="1"/>
</dbReference>
<dbReference type="InterPro" id="IPR020472">
    <property type="entry name" value="WD40_PAC1"/>
</dbReference>
<dbReference type="InterPro" id="IPR036322">
    <property type="entry name" value="WD40_repeat_dom_sf"/>
</dbReference>
<dbReference type="Gene3D" id="3.40.50.360">
    <property type="match status" value="1"/>
</dbReference>
<dbReference type="Gene3D" id="3.40.630.10">
    <property type="entry name" value="Zn peptidases"/>
    <property type="match status" value="1"/>
</dbReference>
<dbReference type="OrthoDB" id="7832001at2759"/>
<dbReference type="SMART" id="SM00320">
    <property type="entry name" value="WD40"/>
    <property type="match status" value="6"/>
</dbReference>
<gene>
    <name evidence="10" type="ORF">A7U60_g7898</name>
</gene>
<dbReference type="AlphaFoldDB" id="A0A9Q5HSA9"/>
<keyword evidence="11" id="KW-1185">Reference proteome</keyword>
<evidence type="ECO:0000256" key="8">
    <source>
        <dbReference type="PROSITE-ProRule" id="PRU00221"/>
    </source>
</evidence>
<evidence type="ECO:0000256" key="5">
    <source>
        <dbReference type="ARBA" id="ARBA00022723"/>
    </source>
</evidence>
<dbReference type="InterPro" id="IPR051458">
    <property type="entry name" value="Cyt/Met_Dipeptidase"/>
</dbReference>
<dbReference type="SUPFAM" id="SSF52218">
    <property type="entry name" value="Flavoproteins"/>
    <property type="match status" value="1"/>
</dbReference>
<feature type="repeat" description="WD" evidence="8">
    <location>
        <begin position="35"/>
        <end position="66"/>
    </location>
</feature>
<sequence length="1044" mass="114321">MQPFQPSGDQLSPTTPNPGVKDMIYLRTLCLKTTLRGHTGSVLALELAKDRGWLISSSGDSTVRVWCTTKLAPIYILNPYLESDSGDIFCVSYSPSFQTVYFGCQNTSLQWFDFSRLSAERSACPCSDGPDALKDALILQESDIRPGSKRNKFFGDGIASGQATPTPLCKEGVPKPKAVFQVRASNVVDSAHYGYVYSMALIPSPLESNLQQRDHHMDEVLLITGSGDETVKIWHCLPDGPELIHTFEASAGAVLSLVARHETVFAGCQDGHVKVFDLNTKTVVRTIIAQEGIDILSMSMIDTDLYTCSANGQVQRWSANFDCTASWHAHDGIILSSVITQSVKSGSWRLITGANDNCIKIWHIDRPKERRPSVGEPNETSSSLEGLGMQDTMLYALSKFVSIPSVSNEPKHREDCRQAAIWLRKCLTQLGANSYLIPTEEGKNPVVLATFHGSHGRQDRPRILFYGHYDVMSAPSDGWDTDPFTLSGRDGHYYGRGATDNKGPILAAACAASELLSQRALDCDFVFLIEGEEEAGSVGFDGAVRRSKGLIGRIDAILVSNSTWISEDRPCITYGMRGVVHCSIRVASEFPDLHSGVDGGAVSEPMFDMVRLLASLSEDQHVLIPGFYDSVQPKTDKESELYKLLSNVTGQPASVFSAKWREPSFSIHSLEVSGPGNPTVIPAKVKAKISLRIVPNQHLDTIIQSLREYLFTSFEALKSPNKIELNIDNATDWWLGDVEGSWFKALEGAIKDEWGTTPLRIREGGSIPSVPYLEKEFQCQALHLPLGQSTDRAHLNNERISLDNLRRGKSVIERFLKTFLFIHLLLKHLPSEMPKYDVKVSKMAPRVAIVIYSMYGHIAKLAEAVKAGIGSAGGSATILQVPETLSPDILKSLRAPPKPDYPVVSPADLTNYDAFLFGIPTRFGNFPGQWKAFWDATGSLWTRGSLHGKYAGIFVSTASPGGGQEMTAANAISTLTHHGVIFVPLGYKNTFAQLTNITEVHGGSPWGAGTFANGDGSRQPSELEQEIAKIQGKVFWETVAKVAF</sequence>
<dbReference type="InterPro" id="IPR011650">
    <property type="entry name" value="Peptidase_M20_dimer"/>
</dbReference>
<dbReference type="SUPFAM" id="SSF50978">
    <property type="entry name" value="WD40 repeat-like"/>
    <property type="match status" value="1"/>
</dbReference>
<dbReference type="GO" id="GO:0006751">
    <property type="term" value="P:glutathione catabolic process"/>
    <property type="evidence" value="ECO:0007669"/>
    <property type="project" value="TreeGrafter"/>
</dbReference>
<dbReference type="PROSITE" id="PS50082">
    <property type="entry name" value="WD_REPEATS_2"/>
    <property type="match status" value="1"/>
</dbReference>
<dbReference type="Gene3D" id="2.130.10.10">
    <property type="entry name" value="YVTN repeat-like/Quinoprotein amine dehydrogenase"/>
    <property type="match status" value="2"/>
</dbReference>
<evidence type="ECO:0000313" key="10">
    <source>
        <dbReference type="EMBL" id="OCB84944.1"/>
    </source>
</evidence>
<dbReference type="GO" id="GO:0003955">
    <property type="term" value="F:NAD(P)H dehydrogenase (quinone) activity"/>
    <property type="evidence" value="ECO:0007669"/>
    <property type="project" value="InterPro"/>
</dbReference>
<dbReference type="InterPro" id="IPR029039">
    <property type="entry name" value="Flavoprotein-like_sf"/>
</dbReference>